<feature type="transmembrane region" description="Helical" evidence="5">
    <location>
        <begin position="195"/>
        <end position="214"/>
    </location>
</feature>
<dbReference type="GO" id="GO:0005789">
    <property type="term" value="C:endoplasmic reticulum membrane"/>
    <property type="evidence" value="ECO:0007669"/>
    <property type="project" value="UniProtKB-SubCell"/>
</dbReference>
<comment type="similarity">
    <text evidence="5">Belongs to the TPT transporter family. SLC35D subfamily.</text>
</comment>
<organism evidence="6 7">
    <name type="scientific">Absidia repens</name>
    <dbReference type="NCBI Taxonomy" id="90262"/>
    <lineage>
        <taxon>Eukaryota</taxon>
        <taxon>Fungi</taxon>
        <taxon>Fungi incertae sedis</taxon>
        <taxon>Mucoromycota</taxon>
        <taxon>Mucoromycotina</taxon>
        <taxon>Mucoromycetes</taxon>
        <taxon>Mucorales</taxon>
        <taxon>Cunninghamellaceae</taxon>
        <taxon>Absidia</taxon>
    </lineage>
</organism>
<proteinExistence type="inferred from homology"/>
<dbReference type="PANTHER" id="PTHR11132">
    <property type="entry name" value="SOLUTE CARRIER FAMILY 35"/>
    <property type="match status" value="1"/>
</dbReference>
<accession>A0A1X2I9N2</accession>
<evidence type="ECO:0000256" key="2">
    <source>
        <dbReference type="ARBA" id="ARBA00022692"/>
    </source>
</evidence>
<comment type="function">
    <text evidence="5">Involved in the import of GDP-mannose from the cytoplasm into the Golgi lumen.</text>
</comment>
<gene>
    <name evidence="6" type="ORF">BCR42DRAFT_483668</name>
</gene>
<feature type="transmembrane region" description="Helical" evidence="5">
    <location>
        <begin position="266"/>
        <end position="289"/>
    </location>
</feature>
<dbReference type="STRING" id="90262.A0A1X2I9N2"/>
<evidence type="ECO:0000256" key="5">
    <source>
        <dbReference type="RuleBase" id="RU367097"/>
    </source>
</evidence>
<keyword evidence="7" id="KW-1185">Reference proteome</keyword>
<dbReference type="EMBL" id="MCGE01000019">
    <property type="protein sequence ID" value="ORZ12322.1"/>
    <property type="molecule type" value="Genomic_DNA"/>
</dbReference>
<feature type="transmembrane region" description="Helical" evidence="5">
    <location>
        <begin position="63"/>
        <end position="82"/>
    </location>
</feature>
<dbReference type="SUPFAM" id="SSF103481">
    <property type="entry name" value="Multidrug resistance efflux transporter EmrE"/>
    <property type="match status" value="1"/>
</dbReference>
<dbReference type="InterPro" id="IPR050186">
    <property type="entry name" value="TPT_transporter"/>
</dbReference>
<keyword evidence="5" id="KW-0813">Transport</keyword>
<keyword evidence="5" id="KW-0333">Golgi apparatus</keyword>
<keyword evidence="3 5" id="KW-1133">Transmembrane helix</keyword>
<sequence length="401" mass="45345">MENKKEQGYSLIVNTSETDPAPLVASRHIDFSPWMKTALPIICYCAASIIMTVTNKYVVSGDFNMVFLLLSVQSVTTVFLLQTFKFLNFIKYRDFDANEAKKWFPVVFFLVAMIYTGSKALQYLVIPVYTIFKNLTIILIAYGDVIWFDGTVTFPMMISFTLMTLSSAIAGWSDVTIAIQALVGSQSQAYNSTTIGYFWMAANCITSASFVLYMRKRIKITQFKDFDIVFYNNFLSIPMLIVPSLILEDWSIENLNYNFPSEIRQVRIWAMIFSGVSAFGMSYASAWCVRTTSSTTYSMVGNLNKLPIAISGLVFFGDPVTFNSISAILIGFIAGMVFSYAKAYPPQDTTKKEGIKHSTLSIAFHNTKNPYLSLMLQSFHSQHQIDHVKLSFIQKKKKQEI</sequence>
<comment type="subcellular location">
    <subcellularLocation>
        <location evidence="5">Golgi apparatus membrane</location>
        <topology evidence="5">Multi-pass membrane protein</topology>
    </subcellularLocation>
    <subcellularLocation>
        <location evidence="5">Cytoplasmic vesicle membrane</location>
        <topology evidence="5">Multi-pass membrane protein</topology>
    </subcellularLocation>
    <subcellularLocation>
        <location evidence="5">Endoplasmic reticulum membrane</location>
        <topology evidence="5">Multi-pass membrane protein</topology>
    </subcellularLocation>
    <subcellularLocation>
        <location evidence="1">Membrane</location>
        <topology evidence="1">Multi-pass membrane protein</topology>
    </subcellularLocation>
</comment>
<dbReference type="AlphaFoldDB" id="A0A1X2I9N2"/>
<feature type="transmembrane region" description="Helical" evidence="5">
    <location>
        <begin position="226"/>
        <end position="246"/>
    </location>
</feature>
<evidence type="ECO:0000256" key="1">
    <source>
        <dbReference type="ARBA" id="ARBA00004141"/>
    </source>
</evidence>
<evidence type="ECO:0000313" key="7">
    <source>
        <dbReference type="Proteomes" id="UP000193560"/>
    </source>
</evidence>
<dbReference type="GO" id="GO:0000139">
    <property type="term" value="C:Golgi membrane"/>
    <property type="evidence" value="ECO:0007669"/>
    <property type="project" value="UniProtKB-SubCell"/>
</dbReference>
<dbReference type="InterPro" id="IPR037185">
    <property type="entry name" value="EmrE-like"/>
</dbReference>
<comment type="caution">
    <text evidence="6">The sequence shown here is derived from an EMBL/GenBank/DDBJ whole genome shotgun (WGS) entry which is preliminary data.</text>
</comment>
<feature type="transmembrane region" description="Helical" evidence="5">
    <location>
        <begin position="296"/>
        <end position="316"/>
    </location>
</feature>
<feature type="transmembrane region" description="Helical" evidence="5">
    <location>
        <begin position="322"/>
        <end position="341"/>
    </location>
</feature>
<keyword evidence="5" id="KW-0256">Endoplasmic reticulum</keyword>
<keyword evidence="5" id="KW-0762">Sugar transport</keyword>
<evidence type="ECO:0000256" key="4">
    <source>
        <dbReference type="ARBA" id="ARBA00023136"/>
    </source>
</evidence>
<name>A0A1X2I9N2_9FUNG</name>
<comment type="subunit">
    <text evidence="5">Homooligomer.</text>
</comment>
<reference evidence="6 7" key="1">
    <citation type="submission" date="2016-07" db="EMBL/GenBank/DDBJ databases">
        <title>Pervasive Adenine N6-methylation of Active Genes in Fungi.</title>
        <authorList>
            <consortium name="DOE Joint Genome Institute"/>
            <person name="Mondo S.J."/>
            <person name="Dannebaum R.O."/>
            <person name="Kuo R.C."/>
            <person name="Labutti K."/>
            <person name="Haridas S."/>
            <person name="Kuo A."/>
            <person name="Salamov A."/>
            <person name="Ahrendt S.R."/>
            <person name="Lipzen A."/>
            <person name="Sullivan W."/>
            <person name="Andreopoulos W.B."/>
            <person name="Clum A."/>
            <person name="Lindquist E."/>
            <person name="Daum C."/>
            <person name="Ramamoorthy G.K."/>
            <person name="Gryganskyi A."/>
            <person name="Culley D."/>
            <person name="Magnuson J.K."/>
            <person name="James T.Y."/>
            <person name="O'Malley M.A."/>
            <person name="Stajich J.E."/>
            <person name="Spatafora J.W."/>
            <person name="Visel A."/>
            <person name="Grigoriev I.V."/>
        </authorList>
    </citation>
    <scope>NUCLEOTIDE SEQUENCE [LARGE SCALE GENOMIC DNA]</scope>
    <source>
        <strain evidence="6 7">NRRL 1336</strain>
    </source>
</reference>
<keyword evidence="5" id="KW-0968">Cytoplasmic vesicle</keyword>
<evidence type="ECO:0000256" key="3">
    <source>
        <dbReference type="ARBA" id="ARBA00022989"/>
    </source>
</evidence>
<dbReference type="NCBIfam" id="TIGR00803">
    <property type="entry name" value="nst"/>
    <property type="match status" value="1"/>
</dbReference>
<keyword evidence="2 5" id="KW-0812">Transmembrane</keyword>
<protein>
    <recommendedName>
        <fullName evidence="5">GDP-mannose transporter</fullName>
        <shortName evidence="5">GMT</shortName>
    </recommendedName>
</protein>
<feature type="transmembrane region" description="Helical" evidence="5">
    <location>
        <begin position="37"/>
        <end position="57"/>
    </location>
</feature>
<evidence type="ECO:0000313" key="6">
    <source>
        <dbReference type="EMBL" id="ORZ12322.1"/>
    </source>
</evidence>
<dbReference type="GO" id="GO:0030659">
    <property type="term" value="C:cytoplasmic vesicle membrane"/>
    <property type="evidence" value="ECO:0007669"/>
    <property type="project" value="UniProtKB-SubCell"/>
</dbReference>
<dbReference type="OrthoDB" id="417037at2759"/>
<feature type="transmembrane region" description="Helical" evidence="5">
    <location>
        <begin position="103"/>
        <end position="125"/>
    </location>
</feature>
<dbReference type="Proteomes" id="UP000193560">
    <property type="component" value="Unassembled WGS sequence"/>
</dbReference>
<keyword evidence="4 5" id="KW-0472">Membrane</keyword>